<sequence length="490" mass="56365">MKHLATIIIVALTFNCFGQQFQFDKTKISSQTKAIVTKIEKENRLMGSIVGNGGIRPKQFDNFTELQKVATNGELQELTNHPNGVVRCYSFWALTYDTSVNLLPIIIKHIPDDEKVSTMFGCIVSSEKVGDFFISLATPQYVDLDSKKLTPNEFNYLDSLLIYTPNKLYAKENAINRARLSEASYERVRELVLKENNQSALVTLAKFKRKQDIQLILNNEMTGERYGKLFFTYKAISEFPDNAFLPLLERSLYEAIDKGASSTDWRELYKAIASFKNDAALQLLKVPFTQTKHENIRQYHIDFIFAAVHDFYAPVYDELLWAMWESEKKINTKVFKLLYPKNPDKAFLLTKKTIQNADDFYYFNTGSYSEDEEKPVNLLAVMLDTVLVRDRPYAIEQINKNIREINVHQFPTFADKALKLGDTSFVSALFDRLKTEDNAHIYLKATEVLIALKDKEINKRIVEVAKINPALRKDWGGKEFAKLLKDNGIE</sequence>
<organism evidence="1 2">
    <name type="scientific">Niastella populi</name>
    <dbReference type="NCBI Taxonomy" id="550983"/>
    <lineage>
        <taxon>Bacteria</taxon>
        <taxon>Pseudomonadati</taxon>
        <taxon>Bacteroidota</taxon>
        <taxon>Chitinophagia</taxon>
        <taxon>Chitinophagales</taxon>
        <taxon>Chitinophagaceae</taxon>
        <taxon>Niastella</taxon>
    </lineage>
</organism>
<name>A0A1V9GDH1_9BACT</name>
<accession>A0A1V9GDH1</accession>
<dbReference type="STRING" id="550983.A4R26_01330"/>
<evidence type="ECO:0000313" key="1">
    <source>
        <dbReference type="EMBL" id="OQP68476.1"/>
    </source>
</evidence>
<comment type="caution">
    <text evidence="1">The sequence shown here is derived from an EMBL/GenBank/DDBJ whole genome shotgun (WGS) entry which is preliminary data.</text>
</comment>
<protein>
    <submittedName>
        <fullName evidence="1">Uncharacterized protein</fullName>
    </submittedName>
</protein>
<dbReference type="Proteomes" id="UP000192276">
    <property type="component" value="Unassembled WGS sequence"/>
</dbReference>
<proteinExistence type="predicted"/>
<dbReference type="RefSeq" id="WP_081158918.1">
    <property type="nucleotide sequence ID" value="NZ_LWBP01000001.1"/>
</dbReference>
<keyword evidence="2" id="KW-1185">Reference proteome</keyword>
<dbReference type="OrthoDB" id="834588at2"/>
<reference evidence="2" key="1">
    <citation type="submission" date="2016-04" db="EMBL/GenBank/DDBJ databases">
        <authorList>
            <person name="Chen L."/>
            <person name="Zhuang W."/>
            <person name="Wang G."/>
        </authorList>
    </citation>
    <scope>NUCLEOTIDE SEQUENCE [LARGE SCALE GENOMIC DNA]</scope>
    <source>
        <strain evidence="2">208</strain>
    </source>
</reference>
<evidence type="ECO:0000313" key="2">
    <source>
        <dbReference type="Proteomes" id="UP000192276"/>
    </source>
</evidence>
<dbReference type="AlphaFoldDB" id="A0A1V9GDH1"/>
<dbReference type="EMBL" id="LWBP01000001">
    <property type="protein sequence ID" value="OQP68476.1"/>
    <property type="molecule type" value="Genomic_DNA"/>
</dbReference>
<gene>
    <name evidence="1" type="ORF">A4R26_01330</name>
</gene>